<dbReference type="GO" id="GO:0003700">
    <property type="term" value="F:DNA-binding transcription factor activity"/>
    <property type="evidence" value="ECO:0007669"/>
    <property type="project" value="TreeGrafter"/>
</dbReference>
<protein>
    <submittedName>
        <fullName evidence="2">Cyclic nucleotide-binding domain-containing protein</fullName>
    </submittedName>
</protein>
<dbReference type="Pfam" id="PF00027">
    <property type="entry name" value="cNMP_binding"/>
    <property type="match status" value="1"/>
</dbReference>
<dbReference type="InterPro" id="IPR045641">
    <property type="entry name" value="SrpI-like"/>
</dbReference>
<organism evidence="2 3">
    <name type="scientific">Amycolatopsis saalfeldensis</name>
    <dbReference type="NCBI Taxonomy" id="394193"/>
    <lineage>
        <taxon>Bacteria</taxon>
        <taxon>Bacillati</taxon>
        <taxon>Actinomycetota</taxon>
        <taxon>Actinomycetes</taxon>
        <taxon>Pseudonocardiales</taxon>
        <taxon>Pseudonocardiaceae</taxon>
        <taxon>Amycolatopsis</taxon>
    </lineage>
</organism>
<dbReference type="PANTHER" id="PTHR24567">
    <property type="entry name" value="CRP FAMILY TRANSCRIPTIONAL REGULATORY PROTEIN"/>
    <property type="match status" value="1"/>
</dbReference>
<dbReference type="PANTHER" id="PTHR24567:SF74">
    <property type="entry name" value="HTH-TYPE TRANSCRIPTIONAL REGULATOR ARCR"/>
    <property type="match status" value="1"/>
</dbReference>
<dbReference type="Gene3D" id="2.60.120.10">
    <property type="entry name" value="Jelly Rolls"/>
    <property type="match status" value="1"/>
</dbReference>
<accession>A0A1H8YE62</accession>
<evidence type="ECO:0000313" key="2">
    <source>
        <dbReference type="EMBL" id="SEP50425.1"/>
    </source>
</evidence>
<dbReference type="GO" id="GO:0005829">
    <property type="term" value="C:cytosol"/>
    <property type="evidence" value="ECO:0007669"/>
    <property type="project" value="TreeGrafter"/>
</dbReference>
<evidence type="ECO:0000259" key="1">
    <source>
        <dbReference type="PROSITE" id="PS50042"/>
    </source>
</evidence>
<dbReference type="STRING" id="394193.SAMN04489732_114137"/>
<dbReference type="AlphaFoldDB" id="A0A1H8YE62"/>
<feature type="domain" description="Cyclic nucleotide-binding" evidence="1">
    <location>
        <begin position="9"/>
        <end position="117"/>
    </location>
</feature>
<gene>
    <name evidence="2" type="ORF">SAMN04489732_114137</name>
</gene>
<proteinExistence type="predicted"/>
<dbReference type="Proteomes" id="UP000198582">
    <property type="component" value="Unassembled WGS sequence"/>
</dbReference>
<sequence length="313" mass="33933">MTVTDPVSTLAPLRGFEDEDVLAELAGHFVQHECAPGDALVEFGHRADQVFLVAHGKISKIGTGAYGDQTVLGTLADGGYFGEGALTADDGIWEFTAKAITACTVLSLPRNEFRGVLDQSETLRAHLETAAADEAGTANDHGEAVIDVASGHDGEPWLPGTFVDYDSSPREYELSVAQTVLRVHSRVADLYNQPMNQIEQQLRLTVEALRERQEHELVNNTDFGLLHNADFSQRIRTRTGPPTPDDLDDLPALVWKEGQTGLPDEYQPGLNVRFMGISGRAIMSYLVSAYYSAAVLVPDALAVLENAEIGRGD</sequence>
<dbReference type="InterPro" id="IPR014710">
    <property type="entry name" value="RmlC-like_jellyroll"/>
</dbReference>
<dbReference type="RefSeq" id="WP_245787539.1">
    <property type="nucleotide sequence ID" value="NZ_FOEF01000014.1"/>
</dbReference>
<reference evidence="3" key="1">
    <citation type="submission" date="2016-10" db="EMBL/GenBank/DDBJ databases">
        <authorList>
            <person name="Varghese N."/>
            <person name="Submissions S."/>
        </authorList>
    </citation>
    <scope>NUCLEOTIDE SEQUENCE [LARGE SCALE GENOMIC DNA]</scope>
    <source>
        <strain evidence="3">DSM 44993</strain>
    </source>
</reference>
<name>A0A1H8YE62_9PSEU</name>
<dbReference type="InterPro" id="IPR000595">
    <property type="entry name" value="cNMP-bd_dom"/>
</dbReference>
<dbReference type="SMART" id="SM00100">
    <property type="entry name" value="cNMP"/>
    <property type="match status" value="1"/>
</dbReference>
<dbReference type="EMBL" id="FOEF01000014">
    <property type="protein sequence ID" value="SEP50425.1"/>
    <property type="molecule type" value="Genomic_DNA"/>
</dbReference>
<dbReference type="InterPro" id="IPR050397">
    <property type="entry name" value="Env_Response_Regulators"/>
</dbReference>
<dbReference type="Pfam" id="PF19307">
    <property type="entry name" value="SrpI-like"/>
    <property type="match status" value="2"/>
</dbReference>
<dbReference type="SUPFAM" id="SSF51206">
    <property type="entry name" value="cAMP-binding domain-like"/>
    <property type="match status" value="1"/>
</dbReference>
<dbReference type="InterPro" id="IPR018490">
    <property type="entry name" value="cNMP-bd_dom_sf"/>
</dbReference>
<evidence type="ECO:0000313" key="3">
    <source>
        <dbReference type="Proteomes" id="UP000198582"/>
    </source>
</evidence>
<dbReference type="PROSITE" id="PS50042">
    <property type="entry name" value="CNMP_BINDING_3"/>
    <property type="match status" value="1"/>
</dbReference>
<dbReference type="CDD" id="cd00038">
    <property type="entry name" value="CAP_ED"/>
    <property type="match status" value="1"/>
</dbReference>
<keyword evidence="3" id="KW-1185">Reference proteome</keyword>